<gene>
    <name evidence="2" type="ORF">GSF22_25240</name>
</gene>
<evidence type="ECO:0000313" key="3">
    <source>
        <dbReference type="Proteomes" id="UP000823521"/>
    </source>
</evidence>
<comment type="caution">
    <text evidence="2">The sequence shown here is derived from an EMBL/GenBank/DDBJ whole genome shotgun (WGS) entry which is preliminary data.</text>
</comment>
<accession>A0ABS3VXK4</accession>
<organism evidence="2 3">
    <name type="scientific">Micromonospora echinofusca</name>
    <dbReference type="NCBI Taxonomy" id="47858"/>
    <lineage>
        <taxon>Bacteria</taxon>
        <taxon>Bacillati</taxon>
        <taxon>Actinomycetota</taxon>
        <taxon>Actinomycetes</taxon>
        <taxon>Micromonosporales</taxon>
        <taxon>Micromonosporaceae</taxon>
        <taxon>Micromonospora</taxon>
    </lineage>
</organism>
<name>A0ABS3VXK4_MICEH</name>
<dbReference type="CDD" id="cd04301">
    <property type="entry name" value="NAT_SF"/>
    <property type="match status" value="1"/>
</dbReference>
<dbReference type="PANTHER" id="PTHR39173:SF1">
    <property type="entry name" value="ACETYLTRANSFERASE"/>
    <property type="match status" value="1"/>
</dbReference>
<dbReference type="Pfam" id="PF13302">
    <property type="entry name" value="Acetyltransf_3"/>
    <property type="match status" value="1"/>
</dbReference>
<dbReference type="RefSeq" id="WP_208816242.1">
    <property type="nucleotide sequence ID" value="NZ_WVUH01000282.1"/>
</dbReference>
<reference evidence="2 3" key="1">
    <citation type="submission" date="2019-12" db="EMBL/GenBank/DDBJ databases">
        <title>Whole genome sequencing of endophytic Actinobacterium Micromonospora sp. MPMI6T.</title>
        <authorList>
            <person name="Evv R."/>
            <person name="Podile A.R."/>
        </authorList>
    </citation>
    <scope>NUCLEOTIDE SEQUENCE [LARGE SCALE GENOMIC DNA]</scope>
    <source>
        <strain evidence="2 3">MPMI6</strain>
    </source>
</reference>
<dbReference type="PANTHER" id="PTHR39173">
    <property type="entry name" value="ACETYLTRANSFERASE"/>
    <property type="match status" value="1"/>
</dbReference>
<dbReference type="Proteomes" id="UP000823521">
    <property type="component" value="Unassembled WGS sequence"/>
</dbReference>
<dbReference type="EMBL" id="WVUH01000282">
    <property type="protein sequence ID" value="MBO4209274.1"/>
    <property type="molecule type" value="Genomic_DNA"/>
</dbReference>
<dbReference type="InterPro" id="IPR000182">
    <property type="entry name" value="GNAT_dom"/>
</dbReference>
<proteinExistence type="predicted"/>
<keyword evidence="3" id="KW-1185">Reference proteome</keyword>
<evidence type="ECO:0000313" key="2">
    <source>
        <dbReference type="EMBL" id="MBO4209274.1"/>
    </source>
</evidence>
<dbReference type="PROSITE" id="PS51186">
    <property type="entry name" value="GNAT"/>
    <property type="match status" value="1"/>
</dbReference>
<dbReference type="SUPFAM" id="SSF55729">
    <property type="entry name" value="Acyl-CoA N-acyltransferases (Nat)"/>
    <property type="match status" value="1"/>
</dbReference>
<evidence type="ECO:0000259" key="1">
    <source>
        <dbReference type="PROSITE" id="PS51186"/>
    </source>
</evidence>
<dbReference type="InterPro" id="IPR016181">
    <property type="entry name" value="Acyl_CoA_acyltransferase"/>
</dbReference>
<dbReference type="Gene3D" id="3.40.630.30">
    <property type="match status" value="1"/>
</dbReference>
<feature type="domain" description="N-acetyltransferase" evidence="1">
    <location>
        <begin position="32"/>
        <end position="188"/>
    </location>
</feature>
<sequence length="188" mass="20823">MDTSGLPRTPTLVPPTPQVHASFLAAMAEFRAEGRGDRQDHTMVGREIREHCATWHTPAGFDEFVRELRSQAREETPRPAGFVPSTTLWWVAGPVYLGRIAVRHRLNQSLRELGGHIGYDVRPTARRRGHATAMLRAVLPVARDLGITSALVTCDVDNVASRRVIEANGGVLEDQRGDKLRFWVPTGA</sequence>
<protein>
    <submittedName>
        <fullName evidence="2">GNAT family N-acetyltransferase</fullName>
    </submittedName>
</protein>